<name>A0A067PQE5_9AGAM</name>
<protein>
    <recommendedName>
        <fullName evidence="3">Arrestin-like N-terminal domain-containing protein</fullName>
    </recommendedName>
</protein>
<sequence length="422" mass="45725">MDPPDYSPSSGRASTQHAYYLENSKGSKWVTLNVQSRSATSKSTPLFFDKDVISGSVEVVLQKAESIKAVTISVTAGNTAVGQEEETFLNLTQDLWTPSPSSPKLSGKSSWSFSITLPSEVPVAESPKSQPRPFPLPPTFSERASPAYIDYKLVVTIKRGLFKVNQTLLTSFLYLPRSNADPPSSLRQLAYSKNTALVGPAGDPEGWRVLPAIKVKGTIFNTREVELEYKLAIATPSAYAIGSPLPVFLTVSSTDSQALNLLSTPSSVQLYLMRCIAIGSEATNEEAHRRSNNTFFASCGRAYWWPAEGVNEQESGTKSLMGEIDIKNTVKPSFTFPRFALKYTLNFFAPQAPGFVSAHPADEALHLEKVAVVTSNAPGVIPASNAPPGYVLEQEGDYNNAVGYLENGNQRFVGHHHAAALS</sequence>
<dbReference type="InterPro" id="IPR014752">
    <property type="entry name" value="Arrestin-like_C"/>
</dbReference>
<dbReference type="Proteomes" id="UP000027265">
    <property type="component" value="Unassembled WGS sequence"/>
</dbReference>
<organism evidence="1 2">
    <name type="scientific">Jaapia argillacea MUCL 33604</name>
    <dbReference type="NCBI Taxonomy" id="933084"/>
    <lineage>
        <taxon>Eukaryota</taxon>
        <taxon>Fungi</taxon>
        <taxon>Dikarya</taxon>
        <taxon>Basidiomycota</taxon>
        <taxon>Agaricomycotina</taxon>
        <taxon>Agaricomycetes</taxon>
        <taxon>Agaricomycetidae</taxon>
        <taxon>Jaapiales</taxon>
        <taxon>Jaapiaceae</taxon>
        <taxon>Jaapia</taxon>
    </lineage>
</organism>
<dbReference type="AlphaFoldDB" id="A0A067PQE5"/>
<gene>
    <name evidence="1" type="ORF">JAAARDRAFT_58453</name>
</gene>
<dbReference type="InParanoid" id="A0A067PQE5"/>
<evidence type="ECO:0000313" key="2">
    <source>
        <dbReference type="Proteomes" id="UP000027265"/>
    </source>
</evidence>
<evidence type="ECO:0000313" key="1">
    <source>
        <dbReference type="EMBL" id="KDQ56974.1"/>
    </source>
</evidence>
<accession>A0A067PQE5</accession>
<reference evidence="2" key="1">
    <citation type="journal article" date="2014" name="Proc. Natl. Acad. Sci. U.S.A.">
        <title>Extensive sampling of basidiomycete genomes demonstrates inadequacy of the white-rot/brown-rot paradigm for wood decay fungi.</title>
        <authorList>
            <person name="Riley R."/>
            <person name="Salamov A.A."/>
            <person name="Brown D.W."/>
            <person name="Nagy L.G."/>
            <person name="Floudas D."/>
            <person name="Held B.W."/>
            <person name="Levasseur A."/>
            <person name="Lombard V."/>
            <person name="Morin E."/>
            <person name="Otillar R."/>
            <person name="Lindquist E.A."/>
            <person name="Sun H."/>
            <person name="LaButti K.M."/>
            <person name="Schmutz J."/>
            <person name="Jabbour D."/>
            <person name="Luo H."/>
            <person name="Baker S.E."/>
            <person name="Pisabarro A.G."/>
            <person name="Walton J.D."/>
            <person name="Blanchette R.A."/>
            <person name="Henrissat B."/>
            <person name="Martin F."/>
            <person name="Cullen D."/>
            <person name="Hibbett D.S."/>
            <person name="Grigoriev I.V."/>
        </authorList>
    </citation>
    <scope>NUCLEOTIDE SEQUENCE [LARGE SCALE GENOMIC DNA]</scope>
    <source>
        <strain evidence="2">MUCL 33604</strain>
    </source>
</reference>
<dbReference type="OrthoDB" id="2333384at2759"/>
<keyword evidence="2" id="KW-1185">Reference proteome</keyword>
<dbReference type="EMBL" id="KL197720">
    <property type="protein sequence ID" value="KDQ56974.1"/>
    <property type="molecule type" value="Genomic_DNA"/>
</dbReference>
<evidence type="ECO:0008006" key="3">
    <source>
        <dbReference type="Google" id="ProtNLM"/>
    </source>
</evidence>
<proteinExistence type="predicted"/>
<dbReference type="HOGENOM" id="CLU_025691_0_0_1"/>
<dbReference type="Gene3D" id="2.60.40.640">
    <property type="match status" value="1"/>
</dbReference>
<dbReference type="STRING" id="933084.A0A067PQE5"/>